<name>A0ABW3AI72_9MICO</name>
<dbReference type="PANTHER" id="PTHR43649:SF32">
    <property type="entry name" value="SUGAR BINDING SECRETED PROTEIN"/>
    <property type="match status" value="1"/>
</dbReference>
<evidence type="ECO:0000256" key="1">
    <source>
        <dbReference type="SAM" id="SignalP"/>
    </source>
</evidence>
<dbReference type="Pfam" id="PF13416">
    <property type="entry name" value="SBP_bac_8"/>
    <property type="match status" value="1"/>
</dbReference>
<accession>A0ABW3AI72</accession>
<organism evidence="2 3">
    <name type="scientific">Microbacterium insulae</name>
    <dbReference type="NCBI Taxonomy" id="483014"/>
    <lineage>
        <taxon>Bacteria</taxon>
        <taxon>Bacillati</taxon>
        <taxon>Actinomycetota</taxon>
        <taxon>Actinomycetes</taxon>
        <taxon>Micrococcales</taxon>
        <taxon>Microbacteriaceae</taxon>
        <taxon>Microbacterium</taxon>
    </lineage>
</organism>
<dbReference type="InterPro" id="IPR006059">
    <property type="entry name" value="SBP"/>
</dbReference>
<dbReference type="PROSITE" id="PS51257">
    <property type="entry name" value="PROKAR_LIPOPROTEIN"/>
    <property type="match status" value="1"/>
</dbReference>
<dbReference type="Proteomes" id="UP001597055">
    <property type="component" value="Unassembled WGS sequence"/>
</dbReference>
<dbReference type="RefSeq" id="WP_204978055.1">
    <property type="nucleotide sequence ID" value="NZ_JBHTII010000001.1"/>
</dbReference>
<comment type="caution">
    <text evidence="2">The sequence shown here is derived from an EMBL/GenBank/DDBJ whole genome shotgun (WGS) entry which is preliminary data.</text>
</comment>
<sequence length="422" mass="44401">MSRRPTRRRVITTAIATSAVAVLVAGCSGDTGGGGDEDVTIKVSLFGAAAEIKDLIAQYEDENPNVTVEVSAAANSEDARTGLLTKMAAGSGLADIEMLEVSWIGELRQYADKFVPVADDGYGGWVPAQAEPVTVDGTQFAYGIGLGPTAICYRSDLLDAAGVPSDPEAVTAEVGGSWDEYFAAGEAYVDAGGGPWYDSSYMIYLAQVEQLEFPYEDEDGNVVVDNPEVERIFKDTLALAPKLSANLSPFSEDWNAGFGSGAFATVTCPSWLLTTIEGNSPDVTTWNIANALPGGGGNLGGSYLAVPTASQHQEQAAALASWLSAPEQQVALFKAGSAFPSREEALTDPALTDITSEYFNDAPVGEIFADRSTAITTVTFKGPHFIAIDTAAWNAISRVEAGQQSIDDAWDQFVQESEAAAE</sequence>
<proteinExistence type="predicted"/>
<dbReference type="EMBL" id="JBHTII010000001">
    <property type="protein sequence ID" value="MFD0790296.1"/>
    <property type="molecule type" value="Genomic_DNA"/>
</dbReference>
<dbReference type="Gene3D" id="3.40.190.10">
    <property type="entry name" value="Periplasmic binding protein-like II"/>
    <property type="match status" value="1"/>
</dbReference>
<feature type="chain" id="PRO_5046282000" evidence="1">
    <location>
        <begin position="25"/>
        <end position="422"/>
    </location>
</feature>
<gene>
    <name evidence="2" type="ORF">ACFQ0P_07800</name>
</gene>
<evidence type="ECO:0000313" key="3">
    <source>
        <dbReference type="Proteomes" id="UP001597055"/>
    </source>
</evidence>
<dbReference type="InterPro" id="IPR050490">
    <property type="entry name" value="Bact_solute-bd_prot1"/>
</dbReference>
<feature type="signal peptide" evidence="1">
    <location>
        <begin position="1"/>
        <end position="24"/>
    </location>
</feature>
<reference evidence="3" key="1">
    <citation type="journal article" date="2019" name="Int. J. Syst. Evol. Microbiol.">
        <title>The Global Catalogue of Microorganisms (GCM) 10K type strain sequencing project: providing services to taxonomists for standard genome sequencing and annotation.</title>
        <authorList>
            <consortium name="The Broad Institute Genomics Platform"/>
            <consortium name="The Broad Institute Genome Sequencing Center for Infectious Disease"/>
            <person name="Wu L."/>
            <person name="Ma J."/>
        </authorList>
    </citation>
    <scope>NUCLEOTIDE SEQUENCE [LARGE SCALE GENOMIC DNA]</scope>
    <source>
        <strain evidence="3">CCUG 54523</strain>
    </source>
</reference>
<evidence type="ECO:0000313" key="2">
    <source>
        <dbReference type="EMBL" id="MFD0790296.1"/>
    </source>
</evidence>
<keyword evidence="1" id="KW-0732">Signal</keyword>
<dbReference type="PANTHER" id="PTHR43649">
    <property type="entry name" value="ARABINOSE-BINDING PROTEIN-RELATED"/>
    <property type="match status" value="1"/>
</dbReference>
<dbReference type="SUPFAM" id="SSF53850">
    <property type="entry name" value="Periplasmic binding protein-like II"/>
    <property type="match status" value="1"/>
</dbReference>
<keyword evidence="3" id="KW-1185">Reference proteome</keyword>
<protein>
    <submittedName>
        <fullName evidence="2">ABC transporter substrate-binding protein</fullName>
    </submittedName>
</protein>